<dbReference type="Proteomes" id="UP000183104">
    <property type="component" value="Unassembled WGS sequence"/>
</dbReference>
<keyword evidence="3" id="KW-0378">Hydrolase</keyword>
<evidence type="ECO:0000256" key="5">
    <source>
        <dbReference type="ARBA" id="ARBA00023049"/>
    </source>
</evidence>
<evidence type="ECO:0000256" key="2">
    <source>
        <dbReference type="ARBA" id="ARBA00022723"/>
    </source>
</evidence>
<dbReference type="InterPro" id="IPR025657">
    <property type="entry name" value="RadC_JAB"/>
</dbReference>
<gene>
    <name evidence="8" type="ORF">SAMN05661077_2096</name>
</gene>
<keyword evidence="2" id="KW-0479">Metal-binding</keyword>
<sequence length="224" mass="24708">MAITDWPAEARPREKLTERGPEALTDAELLAIFLRTGTRGRSAVDLARDLLERFGGLRPLLAADEAAFCAAPGLGAAKYVQLQAVTEMTRRYLAEGLFRDEPIESARAARDYLTARLRERAREVFAALFLDTRHRVVAFEELFQGTIDGAAVHPRELVKRALHHNAAAVIVAHNHPSGVAEPSAEDERITARLRQALELVEVRLLDHFVIGDGEAASFAQRGLL</sequence>
<dbReference type="InterPro" id="IPR010994">
    <property type="entry name" value="RuvA_2-like"/>
</dbReference>
<protein>
    <submittedName>
        <fullName evidence="8">DNA replication and repair protein RadC</fullName>
    </submittedName>
</protein>
<dbReference type="Gene3D" id="3.40.140.10">
    <property type="entry name" value="Cytidine Deaminase, domain 2"/>
    <property type="match status" value="1"/>
</dbReference>
<reference evidence="9" key="1">
    <citation type="submission" date="2016-10" db="EMBL/GenBank/DDBJ databases">
        <authorList>
            <person name="Varghese N."/>
        </authorList>
    </citation>
    <scope>NUCLEOTIDE SEQUENCE [LARGE SCALE GENOMIC DNA]</scope>
    <source>
        <strain evidence="9">HL 19</strain>
    </source>
</reference>
<name>A0A0P9C7U1_9GAMM</name>
<dbReference type="PROSITE" id="PS50249">
    <property type="entry name" value="MPN"/>
    <property type="match status" value="1"/>
</dbReference>
<dbReference type="AlphaFoldDB" id="A0A0P9C7U1"/>
<keyword evidence="9" id="KW-1185">Reference proteome</keyword>
<dbReference type="RefSeq" id="WP_054965229.1">
    <property type="nucleotide sequence ID" value="NZ_FMUN01000005.1"/>
</dbReference>
<dbReference type="InterPro" id="IPR020891">
    <property type="entry name" value="UPF0758_CS"/>
</dbReference>
<dbReference type="SUPFAM" id="SSF47781">
    <property type="entry name" value="RuvA domain 2-like"/>
    <property type="match status" value="1"/>
</dbReference>
<comment type="similarity">
    <text evidence="6">Belongs to the UPF0758 family.</text>
</comment>
<dbReference type="InterPro" id="IPR046778">
    <property type="entry name" value="UPF0758_N"/>
</dbReference>
<dbReference type="CDD" id="cd08071">
    <property type="entry name" value="MPN_DUF2466"/>
    <property type="match status" value="1"/>
</dbReference>
<dbReference type="Pfam" id="PF04002">
    <property type="entry name" value="RadC"/>
    <property type="match status" value="1"/>
</dbReference>
<dbReference type="SUPFAM" id="SSF102712">
    <property type="entry name" value="JAB1/MPN domain"/>
    <property type="match status" value="1"/>
</dbReference>
<keyword evidence="5" id="KW-0482">Metalloprotease</keyword>
<dbReference type="Pfam" id="PF20582">
    <property type="entry name" value="UPF0758_N"/>
    <property type="match status" value="1"/>
</dbReference>
<dbReference type="InterPro" id="IPR001405">
    <property type="entry name" value="UPF0758"/>
</dbReference>
<evidence type="ECO:0000256" key="6">
    <source>
        <dbReference type="RuleBase" id="RU003797"/>
    </source>
</evidence>
<dbReference type="InterPro" id="IPR037518">
    <property type="entry name" value="MPN"/>
</dbReference>
<dbReference type="GO" id="GO:0006508">
    <property type="term" value="P:proteolysis"/>
    <property type="evidence" value="ECO:0007669"/>
    <property type="project" value="UniProtKB-KW"/>
</dbReference>
<keyword evidence="4" id="KW-0862">Zinc</keyword>
<dbReference type="PANTHER" id="PTHR30471">
    <property type="entry name" value="DNA REPAIR PROTEIN RADC"/>
    <property type="match status" value="1"/>
</dbReference>
<evidence type="ECO:0000313" key="8">
    <source>
        <dbReference type="EMBL" id="SCY42252.1"/>
    </source>
</evidence>
<dbReference type="EMBL" id="FMUN01000005">
    <property type="protein sequence ID" value="SCY42252.1"/>
    <property type="molecule type" value="Genomic_DNA"/>
</dbReference>
<evidence type="ECO:0000256" key="4">
    <source>
        <dbReference type="ARBA" id="ARBA00022833"/>
    </source>
</evidence>
<accession>A0A0P9C7U1</accession>
<dbReference type="NCBIfam" id="NF000642">
    <property type="entry name" value="PRK00024.1"/>
    <property type="match status" value="1"/>
</dbReference>
<proteinExistence type="inferred from homology"/>
<evidence type="ECO:0000256" key="1">
    <source>
        <dbReference type="ARBA" id="ARBA00022670"/>
    </source>
</evidence>
<dbReference type="PANTHER" id="PTHR30471:SF3">
    <property type="entry name" value="UPF0758 PROTEIN YEES-RELATED"/>
    <property type="match status" value="1"/>
</dbReference>
<evidence type="ECO:0000259" key="7">
    <source>
        <dbReference type="PROSITE" id="PS50249"/>
    </source>
</evidence>
<feature type="domain" description="MPN" evidence="7">
    <location>
        <begin position="102"/>
        <end position="224"/>
    </location>
</feature>
<dbReference type="NCBIfam" id="TIGR00608">
    <property type="entry name" value="radc"/>
    <property type="match status" value="1"/>
</dbReference>
<dbReference type="PROSITE" id="PS01302">
    <property type="entry name" value="UPF0758"/>
    <property type="match status" value="1"/>
</dbReference>
<dbReference type="PATRIC" id="fig|381306.5.peg.1167"/>
<keyword evidence="1" id="KW-0645">Protease</keyword>
<dbReference type="STRING" id="381306.AN478_03415"/>
<dbReference type="GO" id="GO:0046872">
    <property type="term" value="F:metal ion binding"/>
    <property type="evidence" value="ECO:0007669"/>
    <property type="project" value="UniProtKB-KW"/>
</dbReference>
<evidence type="ECO:0000256" key="3">
    <source>
        <dbReference type="ARBA" id="ARBA00022801"/>
    </source>
</evidence>
<dbReference type="OrthoDB" id="9804482at2"/>
<organism evidence="8 9">
    <name type="scientific">Thiohalorhabdus denitrificans</name>
    <dbReference type="NCBI Taxonomy" id="381306"/>
    <lineage>
        <taxon>Bacteria</taxon>
        <taxon>Pseudomonadati</taxon>
        <taxon>Pseudomonadota</taxon>
        <taxon>Gammaproteobacteria</taxon>
        <taxon>Thiohalorhabdales</taxon>
        <taxon>Thiohalorhabdaceae</taxon>
        <taxon>Thiohalorhabdus</taxon>
    </lineage>
</organism>
<dbReference type="GO" id="GO:0008237">
    <property type="term" value="F:metallopeptidase activity"/>
    <property type="evidence" value="ECO:0007669"/>
    <property type="project" value="UniProtKB-KW"/>
</dbReference>
<evidence type="ECO:0000313" key="9">
    <source>
        <dbReference type="Proteomes" id="UP000183104"/>
    </source>
</evidence>